<dbReference type="Pfam" id="PF01865">
    <property type="entry name" value="PhoU_div"/>
    <property type="match status" value="1"/>
</dbReference>
<comment type="similarity">
    <text evidence="1">Belongs to the UPF0111 family.</text>
</comment>
<dbReference type="SUPFAM" id="SSF109755">
    <property type="entry name" value="PhoU-like"/>
    <property type="match status" value="1"/>
</dbReference>
<proteinExistence type="inferred from homology"/>
<dbReference type="STRING" id="1776334.APZ16_03235"/>
<reference evidence="2 3" key="1">
    <citation type="journal article" date="2016" name="Nat. Microbiol.">
        <title>Genomic inference of the metabolism of cosmopolitan subsurface Archaea, Hadesarchaea.</title>
        <authorList>
            <person name="Baker B.J."/>
            <person name="Saw J.H."/>
            <person name="Lind A.E."/>
            <person name="Lazar C.S."/>
            <person name="Hinrichs K.-U."/>
            <person name="Teske A.P."/>
            <person name="Ettema T.J."/>
        </authorList>
    </citation>
    <scope>NUCLEOTIDE SEQUENCE [LARGE SCALE GENOMIC DNA]</scope>
</reference>
<dbReference type="InterPro" id="IPR002727">
    <property type="entry name" value="DUF47"/>
</dbReference>
<protein>
    <recommendedName>
        <fullName evidence="4">Phosphate transport regulator</fullName>
    </recommendedName>
</protein>
<organism evidence="2 3">
    <name type="scientific">Hadarchaeum yellowstonense</name>
    <dbReference type="NCBI Taxonomy" id="1776334"/>
    <lineage>
        <taxon>Archaea</taxon>
        <taxon>Methanobacteriati</taxon>
        <taxon>Candidatus Hadarchaeota</taxon>
        <taxon>Candidatus Hadarchaeia</taxon>
        <taxon>Candidatus Hadarchaeales</taxon>
        <taxon>Candidatus Hadarchaeaceae</taxon>
        <taxon>Candidatus Hadarchaeum</taxon>
    </lineage>
</organism>
<dbReference type="InterPro" id="IPR018445">
    <property type="entry name" value="Put_Phosphate_transp_reg"/>
</dbReference>
<dbReference type="PANTHER" id="PTHR36536:SF3">
    <property type="entry name" value="UPF0111 PROTEIN HI_1603"/>
    <property type="match status" value="1"/>
</dbReference>
<accession>A0A147JT38</accession>
<comment type="caution">
    <text evidence="2">The sequence shown here is derived from an EMBL/GenBank/DDBJ whole genome shotgun (WGS) entry which is preliminary data.</text>
</comment>
<dbReference type="AlphaFoldDB" id="A0A147JT38"/>
<dbReference type="EMBL" id="LQMQ01000057">
    <property type="protein sequence ID" value="KUO39668.1"/>
    <property type="molecule type" value="Genomic_DNA"/>
</dbReference>
<sequence length="216" mass="24772">MAESRERKILEICDEHIKRIVKTVAGMNKAVQAFCDLDVKKRDEGFQEAFKSERDADVIKRNILEELSKGIFHPINRDEIIRLTMTADEIAANAKAAARKLKYIDARKLPESLKKTMRTYSTAVLEITIRTHETFVSLEKDPKTAIAFSHEVEKLEEKIDDLRAEELTPGLLKWYRKVKDIGQSMLLKEITENMESIADLCEDVSDIIRSIAISYS</sequence>
<name>A0A147JT38_HADYE</name>
<dbReference type="Gene3D" id="1.20.58.220">
    <property type="entry name" value="Phosphate transport system protein phou homolog 2, domain 2"/>
    <property type="match status" value="1"/>
</dbReference>
<evidence type="ECO:0008006" key="4">
    <source>
        <dbReference type="Google" id="ProtNLM"/>
    </source>
</evidence>
<evidence type="ECO:0000256" key="1">
    <source>
        <dbReference type="ARBA" id="ARBA00008591"/>
    </source>
</evidence>
<gene>
    <name evidence="2" type="ORF">APZ16_03235</name>
</gene>
<evidence type="ECO:0000313" key="2">
    <source>
        <dbReference type="EMBL" id="KUO39668.1"/>
    </source>
</evidence>
<dbReference type="PANTHER" id="PTHR36536">
    <property type="entry name" value="UPF0111 PROTEIN HI_1603"/>
    <property type="match status" value="1"/>
</dbReference>
<evidence type="ECO:0000313" key="3">
    <source>
        <dbReference type="Proteomes" id="UP000074294"/>
    </source>
</evidence>
<dbReference type="InterPro" id="IPR038078">
    <property type="entry name" value="PhoU-like_sf"/>
</dbReference>
<dbReference type="Proteomes" id="UP000074294">
    <property type="component" value="Unassembled WGS sequence"/>
</dbReference>